<gene>
    <name evidence="1" type="ORF">DKT75_19945</name>
</gene>
<comment type="caution">
    <text evidence="1">The sequence shown here is derived from an EMBL/GenBank/DDBJ whole genome shotgun (WGS) entry which is preliminary data.</text>
</comment>
<protein>
    <recommendedName>
        <fullName evidence="3">Helix-turn-helix domain-containing protein</fullName>
    </recommendedName>
</protein>
<accession>A0A317C5D9</accession>
<evidence type="ECO:0000313" key="2">
    <source>
        <dbReference type="Proteomes" id="UP000245506"/>
    </source>
</evidence>
<evidence type="ECO:0008006" key="3">
    <source>
        <dbReference type="Google" id="ProtNLM"/>
    </source>
</evidence>
<dbReference type="RefSeq" id="WP_109826277.1">
    <property type="nucleotide sequence ID" value="NZ_QGKL01000042.1"/>
</dbReference>
<name>A0A317C5D9_9GAMM</name>
<evidence type="ECO:0000313" key="1">
    <source>
        <dbReference type="EMBL" id="PWQ93875.1"/>
    </source>
</evidence>
<keyword evidence="2" id="KW-1185">Reference proteome</keyword>
<organism evidence="1 2">
    <name type="scientific">Leucothrix arctica</name>
    <dbReference type="NCBI Taxonomy" id="1481894"/>
    <lineage>
        <taxon>Bacteria</taxon>
        <taxon>Pseudomonadati</taxon>
        <taxon>Pseudomonadota</taxon>
        <taxon>Gammaproteobacteria</taxon>
        <taxon>Thiotrichales</taxon>
        <taxon>Thiotrichaceae</taxon>
        <taxon>Leucothrix</taxon>
    </lineage>
</organism>
<dbReference type="EMBL" id="QGKL01000042">
    <property type="protein sequence ID" value="PWQ93875.1"/>
    <property type="molecule type" value="Genomic_DNA"/>
</dbReference>
<dbReference type="Proteomes" id="UP000245506">
    <property type="component" value="Unassembled WGS sequence"/>
</dbReference>
<dbReference type="AlphaFoldDB" id="A0A317C5D9"/>
<proteinExistence type="predicted"/>
<reference evidence="1 2" key="1">
    <citation type="submission" date="2018-05" db="EMBL/GenBank/DDBJ databases">
        <title>Leucothrix arctica sp. nov., isolated from Arctic seawater.</title>
        <authorList>
            <person name="Choi A."/>
            <person name="Baek K."/>
        </authorList>
    </citation>
    <scope>NUCLEOTIDE SEQUENCE [LARGE SCALE GENOMIC DNA]</scope>
    <source>
        <strain evidence="1 2">IMCC9719</strain>
    </source>
</reference>
<sequence length="130" mass="14898">MRNLFAPVMTVAQFAECVGVSEGVVTGWVKREYIPTVKIGRHRLVNIILLSATLNDDADILDLPNIIEREEVATKATEYQQKSNVEHQHWEEIKESFDMRPRNERRALLKKHGSKDAACQWLVNQLNSAQ</sequence>